<dbReference type="Proteomes" id="UP000829720">
    <property type="component" value="Unassembled WGS sequence"/>
</dbReference>
<proteinExistence type="predicted"/>
<protein>
    <submittedName>
        <fullName evidence="2">Uncharacterized protein</fullName>
    </submittedName>
</protein>
<reference evidence="2" key="1">
    <citation type="submission" date="2021-01" db="EMBL/GenBank/DDBJ databases">
        <authorList>
            <person name="Zahm M."/>
            <person name="Roques C."/>
            <person name="Cabau C."/>
            <person name="Klopp C."/>
            <person name="Donnadieu C."/>
            <person name="Jouanno E."/>
            <person name="Lampietro C."/>
            <person name="Louis A."/>
            <person name="Herpin A."/>
            <person name="Echchiki A."/>
            <person name="Berthelot C."/>
            <person name="Parey E."/>
            <person name="Roest-Crollius H."/>
            <person name="Braasch I."/>
            <person name="Postlethwait J."/>
            <person name="Bobe J."/>
            <person name="Montfort J."/>
            <person name="Bouchez O."/>
            <person name="Begum T."/>
            <person name="Mejri S."/>
            <person name="Adams A."/>
            <person name="Chen W.-J."/>
            <person name="Guiguen Y."/>
        </authorList>
    </citation>
    <scope>NUCLEOTIDE SEQUENCE</scope>
    <source>
        <tissue evidence="2">Blood</tissue>
    </source>
</reference>
<organism evidence="2 3">
    <name type="scientific">Albula goreensis</name>
    <dbReference type="NCBI Taxonomy" id="1534307"/>
    <lineage>
        <taxon>Eukaryota</taxon>
        <taxon>Metazoa</taxon>
        <taxon>Chordata</taxon>
        <taxon>Craniata</taxon>
        <taxon>Vertebrata</taxon>
        <taxon>Euteleostomi</taxon>
        <taxon>Actinopterygii</taxon>
        <taxon>Neopterygii</taxon>
        <taxon>Teleostei</taxon>
        <taxon>Albuliformes</taxon>
        <taxon>Albulidae</taxon>
        <taxon>Albula</taxon>
    </lineage>
</organism>
<dbReference type="AlphaFoldDB" id="A0A8T3CHC7"/>
<feature type="region of interest" description="Disordered" evidence="1">
    <location>
        <begin position="116"/>
        <end position="142"/>
    </location>
</feature>
<feature type="compositionally biased region" description="Polar residues" evidence="1">
    <location>
        <begin position="131"/>
        <end position="142"/>
    </location>
</feature>
<dbReference type="OrthoDB" id="2146116at2759"/>
<evidence type="ECO:0000256" key="1">
    <source>
        <dbReference type="SAM" id="MobiDB-lite"/>
    </source>
</evidence>
<keyword evidence="3" id="KW-1185">Reference proteome</keyword>
<sequence length="142" mass="15759">MPPGPEQTRVIPDTTGAVGKTGQYQPLQRHSHSPVKPSAPWGRRGLAWAGAGYLTREGGMAELNQSSSSLQRKKPPWLKLDIPKTQVSLDDPPTFVQARVKRQAFLRSVSMPVESTRIQAPPFDPRRPALQRQSSITQTIKR</sequence>
<accession>A0A8T3CHC7</accession>
<comment type="caution">
    <text evidence="2">The sequence shown here is derived from an EMBL/GenBank/DDBJ whole genome shotgun (WGS) entry which is preliminary data.</text>
</comment>
<evidence type="ECO:0000313" key="3">
    <source>
        <dbReference type="Proteomes" id="UP000829720"/>
    </source>
</evidence>
<feature type="region of interest" description="Disordered" evidence="1">
    <location>
        <begin position="1"/>
        <end position="42"/>
    </location>
</feature>
<evidence type="ECO:0000313" key="2">
    <source>
        <dbReference type="EMBL" id="KAI1883966.1"/>
    </source>
</evidence>
<dbReference type="EMBL" id="JAERUA010000022">
    <property type="protein sequence ID" value="KAI1883966.1"/>
    <property type="molecule type" value="Genomic_DNA"/>
</dbReference>
<name>A0A8T3CHC7_9TELE</name>
<gene>
    <name evidence="2" type="ORF">AGOR_G00221530</name>
</gene>